<evidence type="ECO:0000313" key="9">
    <source>
        <dbReference type="EMBL" id="QDT94061.1"/>
    </source>
</evidence>
<comment type="catalytic activity">
    <reaction evidence="1 7">
        <text>Cleavage of hydrophobic, N-terminal signal or leader sequences from secreted and periplasmic proteins.</text>
        <dbReference type="EC" id="3.4.21.89"/>
    </reaction>
</comment>
<dbReference type="GO" id="GO:0016020">
    <property type="term" value="C:membrane"/>
    <property type="evidence" value="ECO:0007669"/>
    <property type="project" value="UniProtKB-SubCell"/>
</dbReference>
<evidence type="ECO:0000256" key="5">
    <source>
        <dbReference type="ARBA" id="ARBA00022801"/>
    </source>
</evidence>
<comment type="similarity">
    <text evidence="2 7">Belongs to the peptidase S26 family.</text>
</comment>
<protein>
    <recommendedName>
        <fullName evidence="4 7">Signal peptidase I</fullName>
        <ecNumber evidence="3 7">3.4.21.89</ecNumber>
    </recommendedName>
</protein>
<evidence type="ECO:0000256" key="1">
    <source>
        <dbReference type="ARBA" id="ARBA00000677"/>
    </source>
</evidence>
<dbReference type="GO" id="GO:0004252">
    <property type="term" value="F:serine-type endopeptidase activity"/>
    <property type="evidence" value="ECO:0007669"/>
    <property type="project" value="InterPro"/>
</dbReference>
<dbReference type="PANTHER" id="PTHR43390:SF1">
    <property type="entry name" value="CHLOROPLAST PROCESSING PEPTIDASE"/>
    <property type="match status" value="1"/>
</dbReference>
<keyword evidence="10" id="KW-1185">Reference proteome</keyword>
<dbReference type="AlphaFoldDB" id="A0A517VM11"/>
<dbReference type="RefSeq" id="WP_145232008.1">
    <property type="nucleotide sequence ID" value="NZ_CP036343.1"/>
</dbReference>
<name>A0A517VM11_9PLAN</name>
<gene>
    <name evidence="9" type="primary">sipV</name>
    <name evidence="9" type="ORF">Pan161_57530</name>
</gene>
<dbReference type="CDD" id="cd06530">
    <property type="entry name" value="S26_SPase_I"/>
    <property type="match status" value="2"/>
</dbReference>
<dbReference type="Pfam" id="PF10502">
    <property type="entry name" value="Peptidase_S26"/>
    <property type="match status" value="2"/>
</dbReference>
<dbReference type="EC" id="3.4.21.89" evidence="3 7"/>
<dbReference type="InterPro" id="IPR019757">
    <property type="entry name" value="Pept_S26A_signal_pept_1_Lys-AS"/>
</dbReference>
<dbReference type="GO" id="GO:0009003">
    <property type="term" value="F:signal peptidase activity"/>
    <property type="evidence" value="ECO:0007669"/>
    <property type="project" value="UniProtKB-EC"/>
</dbReference>
<evidence type="ECO:0000256" key="2">
    <source>
        <dbReference type="ARBA" id="ARBA00009370"/>
    </source>
</evidence>
<feature type="active site" evidence="6">
    <location>
        <position position="65"/>
    </location>
</feature>
<evidence type="ECO:0000256" key="4">
    <source>
        <dbReference type="ARBA" id="ARBA00019232"/>
    </source>
</evidence>
<dbReference type="NCBIfam" id="TIGR02227">
    <property type="entry name" value="sigpep_I_bact"/>
    <property type="match status" value="1"/>
</dbReference>
<dbReference type="InterPro" id="IPR019533">
    <property type="entry name" value="Peptidase_S26"/>
</dbReference>
<dbReference type="PROSITE" id="PS00760">
    <property type="entry name" value="SPASE_I_2"/>
    <property type="match status" value="1"/>
</dbReference>
<feature type="active site" evidence="6">
    <location>
        <position position="173"/>
    </location>
</feature>
<feature type="domain" description="Peptidase S26" evidence="8">
    <location>
        <begin position="136"/>
        <end position="232"/>
    </location>
</feature>
<dbReference type="KEGG" id="gax:Pan161_57530"/>
<dbReference type="OrthoDB" id="9802919at2"/>
<dbReference type="PROSITE" id="PS00761">
    <property type="entry name" value="SPASE_I_3"/>
    <property type="match status" value="1"/>
</dbReference>
<dbReference type="Proteomes" id="UP000316855">
    <property type="component" value="Chromosome"/>
</dbReference>
<evidence type="ECO:0000259" key="8">
    <source>
        <dbReference type="Pfam" id="PF10502"/>
    </source>
</evidence>
<accession>A0A517VM11</accession>
<reference evidence="9 10" key="1">
    <citation type="submission" date="2019-02" db="EMBL/GenBank/DDBJ databases">
        <title>Deep-cultivation of Planctomycetes and their phenomic and genomic characterization uncovers novel biology.</title>
        <authorList>
            <person name="Wiegand S."/>
            <person name="Jogler M."/>
            <person name="Boedeker C."/>
            <person name="Pinto D."/>
            <person name="Vollmers J."/>
            <person name="Rivas-Marin E."/>
            <person name="Kohn T."/>
            <person name="Peeters S.H."/>
            <person name="Heuer A."/>
            <person name="Rast P."/>
            <person name="Oberbeckmann S."/>
            <person name="Bunk B."/>
            <person name="Jeske O."/>
            <person name="Meyerdierks A."/>
            <person name="Storesund J.E."/>
            <person name="Kallscheuer N."/>
            <person name="Luecker S."/>
            <person name="Lage O.M."/>
            <person name="Pohl T."/>
            <person name="Merkel B.J."/>
            <person name="Hornburger P."/>
            <person name="Mueller R.-W."/>
            <person name="Bruemmer F."/>
            <person name="Labrenz M."/>
            <person name="Spormann A.M."/>
            <person name="Op den Camp H."/>
            <person name="Overmann J."/>
            <person name="Amann R."/>
            <person name="Jetten M.S.M."/>
            <person name="Mascher T."/>
            <person name="Medema M.H."/>
            <person name="Devos D.P."/>
            <person name="Kaster A.-K."/>
            <person name="Ovreas L."/>
            <person name="Rohde M."/>
            <person name="Galperin M.Y."/>
            <person name="Jogler C."/>
        </authorList>
    </citation>
    <scope>NUCLEOTIDE SEQUENCE [LARGE SCALE GENOMIC DNA]</scope>
    <source>
        <strain evidence="9 10">Pan161</strain>
    </source>
</reference>
<dbReference type="SUPFAM" id="SSF51306">
    <property type="entry name" value="LexA/Signal peptidase"/>
    <property type="match status" value="2"/>
</dbReference>
<evidence type="ECO:0000256" key="3">
    <source>
        <dbReference type="ARBA" id="ARBA00013208"/>
    </source>
</evidence>
<sequence>MPVLPFLYLSVTMQHTSRQLEIQAEELPQRSSLFRLVLESVATLAIAVILFRTFAAEGYMISTGSMAPSLLGYHKQVTCPRCHYSFTYGVAYDDSVSTNRIQDPAADGQGFQQAGQYATCPNCDTNSIDLAQVPRNEGDQLLVFKHAYYLKPPERWDVAVFQNPMKPTQAYVKRVVGLPGEAVQVKDGDLYINGEIQRKDLKTQRAVRLLVHDHRFEPSEDDFFQPRFFPVEADSEQAQKQPGSAAWQEQPAGFVYASDSNDNDADAWSWVRYQHWMRQGGHYQTEVPLEKWPEEIEKPEPVLAAIQYDELKQRLSCKGAMPAEDCHRLLNQTEDDAFRYAVALLYEKSHVAPVLDRYAYNSGVENQTAIPVHDFLFACDLQVKSPAGELVIELFDGQHHFRNIIDFKQRQINLFIDDRTQPIRTGPLRSDFRSQPVKLEMSVMDRQALFAINGELAYQPLLFSKNSEQREEIRIPLQFGARGGTFQLTNVKLFRDIHYTRGKALHGVDEPYQLDQSSYFMLGDNSPVSLDSRSWADGKVDQKYLLGKPFLVHLPSRQGEVKIGDQIGHIRIPDFTRIRYIH</sequence>
<dbReference type="PRINTS" id="PR00727">
    <property type="entry name" value="LEADERPTASE"/>
</dbReference>
<proteinExistence type="inferred from homology"/>
<dbReference type="Gene3D" id="2.10.109.10">
    <property type="entry name" value="Umud Fragment, subunit A"/>
    <property type="match status" value="2"/>
</dbReference>
<organism evidence="9 10">
    <name type="scientific">Gimesia algae</name>
    <dbReference type="NCBI Taxonomy" id="2527971"/>
    <lineage>
        <taxon>Bacteria</taxon>
        <taxon>Pseudomonadati</taxon>
        <taxon>Planctomycetota</taxon>
        <taxon>Planctomycetia</taxon>
        <taxon>Planctomycetales</taxon>
        <taxon>Planctomycetaceae</taxon>
        <taxon>Gimesia</taxon>
    </lineage>
</organism>
<dbReference type="EMBL" id="CP036343">
    <property type="protein sequence ID" value="QDT94061.1"/>
    <property type="molecule type" value="Genomic_DNA"/>
</dbReference>
<comment type="subcellular location">
    <subcellularLocation>
        <location evidence="7">Membrane</location>
        <topology evidence="7">Single-pass type II membrane protein</topology>
    </subcellularLocation>
</comment>
<dbReference type="InterPro" id="IPR036286">
    <property type="entry name" value="LexA/Signal_pep-like_sf"/>
</dbReference>
<dbReference type="InterPro" id="IPR000223">
    <property type="entry name" value="Pept_S26A_signal_pept_1"/>
</dbReference>
<keyword evidence="7" id="KW-0645">Protease</keyword>
<evidence type="ECO:0000256" key="7">
    <source>
        <dbReference type="RuleBase" id="RU362042"/>
    </source>
</evidence>
<dbReference type="GO" id="GO:0006465">
    <property type="term" value="P:signal peptide processing"/>
    <property type="evidence" value="ECO:0007669"/>
    <property type="project" value="InterPro"/>
</dbReference>
<evidence type="ECO:0000313" key="10">
    <source>
        <dbReference type="Proteomes" id="UP000316855"/>
    </source>
</evidence>
<evidence type="ECO:0000256" key="6">
    <source>
        <dbReference type="PIRSR" id="PIRSR600223-1"/>
    </source>
</evidence>
<keyword evidence="5 7" id="KW-0378">Hydrolase</keyword>
<feature type="domain" description="Peptidase S26" evidence="8">
    <location>
        <begin position="450"/>
        <end position="552"/>
    </location>
</feature>
<dbReference type="PANTHER" id="PTHR43390">
    <property type="entry name" value="SIGNAL PEPTIDASE I"/>
    <property type="match status" value="1"/>
</dbReference>
<dbReference type="InterPro" id="IPR019758">
    <property type="entry name" value="Pept_S26A_signal_pept_1_CS"/>
</dbReference>